<accession>A0A5A7PZS3</accession>
<gene>
    <name evidence="2" type="ORF">STAS_14593</name>
</gene>
<protein>
    <submittedName>
        <fullName evidence="2">Ribose import ATP-binding protein RbsA 1</fullName>
    </submittedName>
</protein>
<sequence>MRSQKLCIYLGVTRSPEPSTQEGKPRAFAGRLGDGKASSFSRLFAAKPAPFMAPTTKPLSGNPVLWSAFPQYRKKGHEHPGYIPSVFAPVFVISFRYWGFTYGIDQNS</sequence>
<keyword evidence="1" id="KW-0812">Transmembrane</keyword>
<organism evidence="2 3">
    <name type="scientific">Striga asiatica</name>
    <name type="common">Asiatic witchweed</name>
    <name type="synonym">Buchnera asiatica</name>
    <dbReference type="NCBI Taxonomy" id="4170"/>
    <lineage>
        <taxon>Eukaryota</taxon>
        <taxon>Viridiplantae</taxon>
        <taxon>Streptophyta</taxon>
        <taxon>Embryophyta</taxon>
        <taxon>Tracheophyta</taxon>
        <taxon>Spermatophyta</taxon>
        <taxon>Magnoliopsida</taxon>
        <taxon>eudicotyledons</taxon>
        <taxon>Gunneridae</taxon>
        <taxon>Pentapetalae</taxon>
        <taxon>asterids</taxon>
        <taxon>lamiids</taxon>
        <taxon>Lamiales</taxon>
        <taxon>Orobanchaceae</taxon>
        <taxon>Buchnereae</taxon>
        <taxon>Striga</taxon>
    </lineage>
</organism>
<evidence type="ECO:0000313" key="2">
    <source>
        <dbReference type="EMBL" id="GER38131.1"/>
    </source>
</evidence>
<keyword evidence="2" id="KW-0547">Nucleotide-binding</keyword>
<dbReference type="GO" id="GO:0005524">
    <property type="term" value="F:ATP binding"/>
    <property type="evidence" value="ECO:0007669"/>
    <property type="project" value="UniProtKB-KW"/>
</dbReference>
<feature type="transmembrane region" description="Helical" evidence="1">
    <location>
        <begin position="81"/>
        <end position="99"/>
    </location>
</feature>
<keyword evidence="1" id="KW-1133">Transmembrane helix</keyword>
<evidence type="ECO:0000313" key="3">
    <source>
        <dbReference type="Proteomes" id="UP000325081"/>
    </source>
</evidence>
<dbReference type="Proteomes" id="UP000325081">
    <property type="component" value="Unassembled WGS sequence"/>
</dbReference>
<name>A0A5A7PZS3_STRAF</name>
<comment type="caution">
    <text evidence="2">The sequence shown here is derived from an EMBL/GenBank/DDBJ whole genome shotgun (WGS) entry which is preliminary data.</text>
</comment>
<evidence type="ECO:0000256" key="1">
    <source>
        <dbReference type="SAM" id="Phobius"/>
    </source>
</evidence>
<keyword evidence="1" id="KW-0472">Membrane</keyword>
<dbReference type="EMBL" id="BKCP01005461">
    <property type="protein sequence ID" value="GER38131.1"/>
    <property type="molecule type" value="Genomic_DNA"/>
</dbReference>
<dbReference type="AlphaFoldDB" id="A0A5A7PZS3"/>
<reference evidence="3" key="1">
    <citation type="journal article" date="2019" name="Curr. Biol.">
        <title>Genome Sequence of Striga asiatica Provides Insight into the Evolution of Plant Parasitism.</title>
        <authorList>
            <person name="Yoshida S."/>
            <person name="Kim S."/>
            <person name="Wafula E.K."/>
            <person name="Tanskanen J."/>
            <person name="Kim Y.M."/>
            <person name="Honaas L."/>
            <person name="Yang Z."/>
            <person name="Spallek T."/>
            <person name="Conn C.E."/>
            <person name="Ichihashi Y."/>
            <person name="Cheong K."/>
            <person name="Cui S."/>
            <person name="Der J.P."/>
            <person name="Gundlach H."/>
            <person name="Jiao Y."/>
            <person name="Hori C."/>
            <person name="Ishida J.K."/>
            <person name="Kasahara H."/>
            <person name="Kiba T."/>
            <person name="Kim M.S."/>
            <person name="Koo N."/>
            <person name="Laohavisit A."/>
            <person name="Lee Y.H."/>
            <person name="Lumba S."/>
            <person name="McCourt P."/>
            <person name="Mortimer J.C."/>
            <person name="Mutuku J.M."/>
            <person name="Nomura T."/>
            <person name="Sasaki-Sekimoto Y."/>
            <person name="Seto Y."/>
            <person name="Wang Y."/>
            <person name="Wakatake T."/>
            <person name="Sakakibara H."/>
            <person name="Demura T."/>
            <person name="Yamaguchi S."/>
            <person name="Yoneyama K."/>
            <person name="Manabe R.I."/>
            <person name="Nelson D.C."/>
            <person name="Schulman A.H."/>
            <person name="Timko M.P."/>
            <person name="dePamphilis C.W."/>
            <person name="Choi D."/>
            <person name="Shirasu K."/>
        </authorList>
    </citation>
    <scope>NUCLEOTIDE SEQUENCE [LARGE SCALE GENOMIC DNA]</scope>
    <source>
        <strain evidence="3">cv. UVA1</strain>
    </source>
</reference>
<keyword evidence="3" id="KW-1185">Reference proteome</keyword>
<proteinExistence type="predicted"/>
<keyword evidence="2" id="KW-0067">ATP-binding</keyword>